<dbReference type="GO" id="GO:0003777">
    <property type="term" value="F:microtubule motor activity"/>
    <property type="evidence" value="ECO:0007669"/>
    <property type="project" value="InterPro"/>
</dbReference>
<evidence type="ECO:0008006" key="3">
    <source>
        <dbReference type="Google" id="ProtNLM"/>
    </source>
</evidence>
<accession>A0A5D2F120</accession>
<dbReference type="PANTHER" id="PTHR47968:SF33">
    <property type="entry name" value="KINESIN-LIKE PROTEIN KIN-7C, MITOCHONDRIAL ISOFORM X1"/>
    <property type="match status" value="1"/>
</dbReference>
<dbReference type="EMBL" id="CM017697">
    <property type="protein sequence ID" value="TYG99754.1"/>
    <property type="molecule type" value="Genomic_DNA"/>
</dbReference>
<name>A0A5D2F120_GOSDA</name>
<proteinExistence type="predicted"/>
<reference evidence="1 2" key="1">
    <citation type="submission" date="2019-06" db="EMBL/GenBank/DDBJ databases">
        <title>WGS assembly of Gossypium darwinii.</title>
        <authorList>
            <person name="Chen Z.J."/>
            <person name="Sreedasyam A."/>
            <person name="Ando A."/>
            <person name="Song Q."/>
            <person name="De L."/>
            <person name="Hulse-Kemp A."/>
            <person name="Ding M."/>
            <person name="Ye W."/>
            <person name="Kirkbride R."/>
            <person name="Jenkins J."/>
            <person name="Plott C."/>
            <person name="Lovell J."/>
            <person name="Lin Y.-M."/>
            <person name="Vaughn R."/>
            <person name="Liu B."/>
            <person name="Li W."/>
            <person name="Simpson S."/>
            <person name="Scheffler B."/>
            <person name="Saski C."/>
            <person name="Grover C."/>
            <person name="Hu G."/>
            <person name="Conover J."/>
            <person name="Carlson J."/>
            <person name="Shu S."/>
            <person name="Boston L."/>
            <person name="Williams M."/>
            <person name="Peterson D."/>
            <person name="Mcgee K."/>
            <person name="Jones D."/>
            <person name="Wendel J."/>
            <person name="Stelly D."/>
            <person name="Grimwood J."/>
            <person name="Schmutz J."/>
        </authorList>
    </citation>
    <scope>NUCLEOTIDE SEQUENCE [LARGE SCALE GENOMIC DNA]</scope>
    <source>
        <strain evidence="1">1808015.09</strain>
    </source>
</reference>
<dbReference type="Proteomes" id="UP000323506">
    <property type="component" value="Chromosome A10"/>
</dbReference>
<dbReference type="SUPFAM" id="SSF52540">
    <property type="entry name" value="P-loop containing nucleoside triphosphate hydrolases"/>
    <property type="match status" value="1"/>
</dbReference>
<dbReference type="InterPro" id="IPR036961">
    <property type="entry name" value="Kinesin_motor_dom_sf"/>
</dbReference>
<dbReference type="PANTHER" id="PTHR47968">
    <property type="entry name" value="CENTROMERE PROTEIN E"/>
    <property type="match status" value="1"/>
</dbReference>
<evidence type="ECO:0000313" key="1">
    <source>
        <dbReference type="EMBL" id="TYG99754.1"/>
    </source>
</evidence>
<dbReference type="InterPro" id="IPR027417">
    <property type="entry name" value="P-loop_NTPase"/>
</dbReference>
<keyword evidence="2" id="KW-1185">Reference proteome</keyword>
<dbReference type="AlphaFoldDB" id="A0A5D2F120"/>
<evidence type="ECO:0000313" key="2">
    <source>
        <dbReference type="Proteomes" id="UP000323506"/>
    </source>
</evidence>
<organism evidence="1 2">
    <name type="scientific">Gossypium darwinii</name>
    <name type="common">Darwin's cotton</name>
    <name type="synonym">Gossypium barbadense var. darwinii</name>
    <dbReference type="NCBI Taxonomy" id="34276"/>
    <lineage>
        <taxon>Eukaryota</taxon>
        <taxon>Viridiplantae</taxon>
        <taxon>Streptophyta</taxon>
        <taxon>Embryophyta</taxon>
        <taxon>Tracheophyta</taxon>
        <taxon>Spermatophyta</taxon>
        <taxon>Magnoliopsida</taxon>
        <taxon>eudicotyledons</taxon>
        <taxon>Gunneridae</taxon>
        <taxon>Pentapetalae</taxon>
        <taxon>rosids</taxon>
        <taxon>malvids</taxon>
        <taxon>Malvales</taxon>
        <taxon>Malvaceae</taxon>
        <taxon>Malvoideae</taxon>
        <taxon>Gossypium</taxon>
    </lineage>
</organism>
<protein>
    <recommendedName>
        <fullName evidence="3">Kinesin motor domain-containing protein</fullName>
    </recommendedName>
</protein>
<dbReference type="GO" id="GO:0007018">
    <property type="term" value="P:microtubule-based movement"/>
    <property type="evidence" value="ECO:0007669"/>
    <property type="project" value="InterPro"/>
</dbReference>
<sequence length="99" mass="11083">MKNFSYYVNGFHSFKIEHKHVGSKNFNLLSSRSHTIFTLTIESSSCGENSEEGSYINKSLLTLGTIILSQEKNIQRLQELVVIASFSYLACLIASSTQT</sequence>
<gene>
    <name evidence="1" type="ORF">ES288_A10G221100v1</name>
</gene>
<dbReference type="InterPro" id="IPR027640">
    <property type="entry name" value="Kinesin-like_fam"/>
</dbReference>
<dbReference type="Gene3D" id="3.40.850.10">
    <property type="entry name" value="Kinesin motor domain"/>
    <property type="match status" value="1"/>
</dbReference>